<evidence type="ECO:0000256" key="3">
    <source>
        <dbReference type="ARBA" id="ARBA00022801"/>
    </source>
</evidence>
<proteinExistence type="inferred from homology"/>
<dbReference type="EMBL" id="MLFT02000012">
    <property type="protein sequence ID" value="PHT31425.1"/>
    <property type="molecule type" value="Genomic_DNA"/>
</dbReference>
<dbReference type="InterPro" id="IPR038765">
    <property type="entry name" value="Papain-like_cys_pep_sf"/>
</dbReference>
<feature type="domain" description="Ubiquitin-like protease family profile" evidence="5">
    <location>
        <begin position="209"/>
        <end position="248"/>
    </location>
</feature>
<evidence type="ECO:0000256" key="1">
    <source>
        <dbReference type="ARBA" id="ARBA00005234"/>
    </source>
</evidence>
<dbReference type="OrthoDB" id="693758at2759"/>
<evidence type="ECO:0000313" key="7">
    <source>
        <dbReference type="Proteomes" id="UP000224567"/>
    </source>
</evidence>
<dbReference type="Pfam" id="PF02902">
    <property type="entry name" value="Peptidase_C48"/>
    <property type="match status" value="1"/>
</dbReference>
<keyword evidence="7" id="KW-1185">Reference proteome</keyword>
<dbReference type="InterPro" id="IPR003653">
    <property type="entry name" value="Peptidase_C48_C"/>
</dbReference>
<comment type="similarity">
    <text evidence="1">Belongs to the peptidase C48 family.</text>
</comment>
<dbReference type="SUPFAM" id="SSF54001">
    <property type="entry name" value="Cysteine proteinases"/>
    <property type="match status" value="1"/>
</dbReference>
<organism evidence="6 7">
    <name type="scientific">Capsicum baccatum</name>
    <name type="common">Peruvian pepper</name>
    <dbReference type="NCBI Taxonomy" id="33114"/>
    <lineage>
        <taxon>Eukaryota</taxon>
        <taxon>Viridiplantae</taxon>
        <taxon>Streptophyta</taxon>
        <taxon>Embryophyta</taxon>
        <taxon>Tracheophyta</taxon>
        <taxon>Spermatophyta</taxon>
        <taxon>Magnoliopsida</taxon>
        <taxon>eudicotyledons</taxon>
        <taxon>Gunneridae</taxon>
        <taxon>Pentapetalae</taxon>
        <taxon>asterids</taxon>
        <taxon>lamiids</taxon>
        <taxon>Solanales</taxon>
        <taxon>Solanaceae</taxon>
        <taxon>Solanoideae</taxon>
        <taxon>Capsiceae</taxon>
        <taxon>Capsicum</taxon>
    </lineage>
</organism>
<comment type="caution">
    <text evidence="6">The sequence shown here is derived from an EMBL/GenBank/DDBJ whole genome shotgun (WGS) entry which is preliminary data.</text>
</comment>
<dbReference type="PANTHER" id="PTHR31470">
    <property type="entry name" value="CYSTEINE PROTEINASES SUPERFAMILY PROTEIN-RELATED-RELATED"/>
    <property type="match status" value="1"/>
</dbReference>
<evidence type="ECO:0000256" key="2">
    <source>
        <dbReference type="ARBA" id="ARBA00022670"/>
    </source>
</evidence>
<evidence type="ECO:0000256" key="4">
    <source>
        <dbReference type="SAM" id="MobiDB-lite"/>
    </source>
</evidence>
<name>A0A2G2VEL7_CAPBA</name>
<dbReference type="PANTHER" id="PTHR31470:SF46">
    <property type="entry name" value="ULP1 PROTEASE FAMILY, C-TERMINAL CATALYTIC DOMAIN CONTAINING PROTEIN"/>
    <property type="match status" value="1"/>
</dbReference>
<gene>
    <name evidence="6" type="ORF">CQW23_27762</name>
</gene>
<dbReference type="Gene3D" id="3.40.395.10">
    <property type="entry name" value="Adenoviral Proteinase, Chain A"/>
    <property type="match status" value="1"/>
</dbReference>
<reference evidence="7" key="2">
    <citation type="journal article" date="2017" name="J. Anim. Genet.">
        <title>Multiple reference genome sequences of hot pepper reveal the massive evolution of plant disease resistance genes by retroduplication.</title>
        <authorList>
            <person name="Kim S."/>
            <person name="Park J."/>
            <person name="Yeom S.-I."/>
            <person name="Kim Y.-M."/>
            <person name="Seo E."/>
            <person name="Kim K.-T."/>
            <person name="Kim M.-S."/>
            <person name="Lee J.M."/>
            <person name="Cheong K."/>
            <person name="Shin H.-S."/>
            <person name="Kim S.-B."/>
            <person name="Han K."/>
            <person name="Lee J."/>
            <person name="Park M."/>
            <person name="Lee H.-A."/>
            <person name="Lee H.-Y."/>
            <person name="Lee Y."/>
            <person name="Oh S."/>
            <person name="Lee J.H."/>
            <person name="Choi E."/>
            <person name="Choi E."/>
            <person name="Lee S.E."/>
            <person name="Jeon J."/>
            <person name="Kim H."/>
            <person name="Choi G."/>
            <person name="Song H."/>
            <person name="Lee J."/>
            <person name="Lee S.-C."/>
            <person name="Kwon J.-K."/>
            <person name="Lee H.-Y."/>
            <person name="Koo N."/>
            <person name="Hong Y."/>
            <person name="Kim R.W."/>
            <person name="Kang W.-H."/>
            <person name="Huh J.H."/>
            <person name="Kang B.-C."/>
            <person name="Yang T.-J."/>
            <person name="Lee Y.-H."/>
            <person name="Bennetzen J.L."/>
            <person name="Choi D."/>
        </authorList>
    </citation>
    <scope>NUCLEOTIDE SEQUENCE [LARGE SCALE GENOMIC DNA]</scope>
    <source>
        <strain evidence="7">cv. PBC81</strain>
    </source>
</reference>
<evidence type="ECO:0000313" key="6">
    <source>
        <dbReference type="EMBL" id="PHT31425.1"/>
    </source>
</evidence>
<sequence length="280" mass="30952">MASKRKETKSSPSKGTSEAGQLHPLLYELALQALSQSGAEDNEHGEKECFKRDDPNANILFAEELVKTFSIDRYPMRMQCDEGGLVDDDGSGSGSGSSAAVGANDAPLIVFKTTSHYDYDHTCCTNFSLDCATSSKYSACKRQDCKAKHDGVSNAINALNASVKEITSKRGVIPSKRISYPYTPVEIKVVKRRSKDISKASSSIEKRCISINCGDEFHWVLAVIVLKERCILVYDSISRRRRSGTSSKTQKLAKIFPTYLDMSGFLDQKVRTDWSTIEAY</sequence>
<evidence type="ECO:0000259" key="5">
    <source>
        <dbReference type="Pfam" id="PF02902"/>
    </source>
</evidence>
<protein>
    <recommendedName>
        <fullName evidence="5">Ubiquitin-like protease family profile domain-containing protein</fullName>
    </recommendedName>
</protein>
<dbReference type="AlphaFoldDB" id="A0A2G2VEL7"/>
<dbReference type="GO" id="GO:0008234">
    <property type="term" value="F:cysteine-type peptidase activity"/>
    <property type="evidence" value="ECO:0007669"/>
    <property type="project" value="InterPro"/>
</dbReference>
<keyword evidence="2" id="KW-0645">Protease</keyword>
<feature type="compositionally biased region" description="Polar residues" evidence="4">
    <location>
        <begin position="10"/>
        <end position="19"/>
    </location>
</feature>
<reference evidence="6 7" key="1">
    <citation type="journal article" date="2017" name="Genome Biol.">
        <title>New reference genome sequences of hot pepper reveal the massive evolution of plant disease-resistance genes by retroduplication.</title>
        <authorList>
            <person name="Kim S."/>
            <person name="Park J."/>
            <person name="Yeom S.I."/>
            <person name="Kim Y.M."/>
            <person name="Seo E."/>
            <person name="Kim K.T."/>
            <person name="Kim M.S."/>
            <person name="Lee J.M."/>
            <person name="Cheong K."/>
            <person name="Shin H.S."/>
            <person name="Kim S.B."/>
            <person name="Han K."/>
            <person name="Lee J."/>
            <person name="Park M."/>
            <person name="Lee H.A."/>
            <person name="Lee H.Y."/>
            <person name="Lee Y."/>
            <person name="Oh S."/>
            <person name="Lee J.H."/>
            <person name="Choi E."/>
            <person name="Choi E."/>
            <person name="Lee S.E."/>
            <person name="Jeon J."/>
            <person name="Kim H."/>
            <person name="Choi G."/>
            <person name="Song H."/>
            <person name="Lee J."/>
            <person name="Lee S.C."/>
            <person name="Kwon J.K."/>
            <person name="Lee H.Y."/>
            <person name="Koo N."/>
            <person name="Hong Y."/>
            <person name="Kim R.W."/>
            <person name="Kang W.H."/>
            <person name="Huh J.H."/>
            <person name="Kang B.C."/>
            <person name="Yang T.J."/>
            <person name="Lee Y.H."/>
            <person name="Bennetzen J.L."/>
            <person name="Choi D."/>
        </authorList>
    </citation>
    <scope>NUCLEOTIDE SEQUENCE [LARGE SCALE GENOMIC DNA]</scope>
    <source>
        <strain evidence="7">cv. PBC81</strain>
    </source>
</reference>
<dbReference type="Proteomes" id="UP000224567">
    <property type="component" value="Unassembled WGS sequence"/>
</dbReference>
<keyword evidence="3" id="KW-0378">Hydrolase</keyword>
<accession>A0A2G2VEL7</accession>
<dbReference type="GO" id="GO:0006508">
    <property type="term" value="P:proteolysis"/>
    <property type="evidence" value="ECO:0007669"/>
    <property type="project" value="UniProtKB-KW"/>
</dbReference>
<feature type="region of interest" description="Disordered" evidence="4">
    <location>
        <begin position="1"/>
        <end position="21"/>
    </location>
</feature>